<protein>
    <recommendedName>
        <fullName evidence="4">F-box domain-containing protein</fullName>
    </recommendedName>
</protein>
<evidence type="ECO:0008006" key="4">
    <source>
        <dbReference type="Google" id="ProtNLM"/>
    </source>
</evidence>
<keyword evidence="3" id="KW-1185">Reference proteome</keyword>
<dbReference type="Proteomes" id="UP001465976">
    <property type="component" value="Unassembled WGS sequence"/>
</dbReference>
<name>A0ABR3FG10_9AGAR</name>
<keyword evidence="1" id="KW-0175">Coiled coil</keyword>
<proteinExistence type="predicted"/>
<organism evidence="2 3">
    <name type="scientific">Marasmius crinis-equi</name>
    <dbReference type="NCBI Taxonomy" id="585013"/>
    <lineage>
        <taxon>Eukaryota</taxon>
        <taxon>Fungi</taxon>
        <taxon>Dikarya</taxon>
        <taxon>Basidiomycota</taxon>
        <taxon>Agaricomycotina</taxon>
        <taxon>Agaricomycetes</taxon>
        <taxon>Agaricomycetidae</taxon>
        <taxon>Agaricales</taxon>
        <taxon>Marasmiineae</taxon>
        <taxon>Marasmiaceae</taxon>
        <taxon>Marasmius</taxon>
    </lineage>
</organism>
<reference evidence="2 3" key="1">
    <citation type="submission" date="2024-02" db="EMBL/GenBank/DDBJ databases">
        <title>A draft genome for the cacao thread blight pathogen Marasmius crinis-equi.</title>
        <authorList>
            <person name="Cohen S.P."/>
            <person name="Baruah I.K."/>
            <person name="Amoako-Attah I."/>
            <person name="Bukari Y."/>
            <person name="Meinhardt L.W."/>
            <person name="Bailey B.A."/>
        </authorList>
    </citation>
    <scope>NUCLEOTIDE SEQUENCE [LARGE SCALE GENOMIC DNA]</scope>
    <source>
        <strain evidence="2 3">GH-76</strain>
    </source>
</reference>
<feature type="coiled-coil region" evidence="1">
    <location>
        <begin position="11"/>
        <end position="38"/>
    </location>
</feature>
<accession>A0ABR3FG10</accession>
<feature type="non-terminal residue" evidence="2">
    <location>
        <position position="378"/>
    </location>
</feature>
<evidence type="ECO:0000313" key="2">
    <source>
        <dbReference type="EMBL" id="KAL0574293.1"/>
    </source>
</evidence>
<gene>
    <name evidence="2" type="ORF">V5O48_007651</name>
</gene>
<evidence type="ECO:0000313" key="3">
    <source>
        <dbReference type="Proteomes" id="UP001465976"/>
    </source>
</evidence>
<evidence type="ECO:0000256" key="1">
    <source>
        <dbReference type="SAM" id="Coils"/>
    </source>
</evidence>
<dbReference type="EMBL" id="JBAHYK010000410">
    <property type="protein sequence ID" value="KAL0574293.1"/>
    <property type="molecule type" value="Genomic_DNA"/>
</dbReference>
<comment type="caution">
    <text evidence="2">The sequence shown here is derived from an EMBL/GenBank/DDBJ whole genome shotgun (WGS) entry which is preliminary data.</text>
</comment>
<sequence>MEKQQAIREVIATHDLTLRRVKDEISKLNEKLVVLSLQDREISLATMDSKVRSIRASLLTKIQEQIAAEKLLSMHRSISSPALLLPYEIWAHILSLSMPDTRYPTWDMQFPPVVFGRVCSQFRSMIRLMPELWSSISLDILPGMKNRRPPWMPLIPAFLNRSRDHPLSLQLIWYRSKLKEDRVLEPQLLELVTSCSVRWRDLRITVPREYLHRFFERPLLQLETLTVGGEDDTPARICITHAPRLRSVTFSSIYLRPQSWDIPWSQITELVSRSCLNVSAAKGILVGCPRLKRCQLRIVPNGNPVVLNDVDARDPIQGMIVLPALKKFTMVVGYDEDVSYFLSHFEFPALEEIEFNSIQQTPVMANNRVTFWPMANLL</sequence>